<gene>
    <name evidence="1" type="ORF">COLO4_15164</name>
</gene>
<comment type="caution">
    <text evidence="1">The sequence shown here is derived from an EMBL/GenBank/DDBJ whole genome shotgun (WGS) entry which is preliminary data.</text>
</comment>
<name>A0A1R3JP46_9ROSI</name>
<proteinExistence type="predicted"/>
<evidence type="ECO:0000313" key="2">
    <source>
        <dbReference type="Proteomes" id="UP000187203"/>
    </source>
</evidence>
<keyword evidence="2" id="KW-1185">Reference proteome</keyword>
<organism evidence="1 2">
    <name type="scientific">Corchorus olitorius</name>
    <dbReference type="NCBI Taxonomy" id="93759"/>
    <lineage>
        <taxon>Eukaryota</taxon>
        <taxon>Viridiplantae</taxon>
        <taxon>Streptophyta</taxon>
        <taxon>Embryophyta</taxon>
        <taxon>Tracheophyta</taxon>
        <taxon>Spermatophyta</taxon>
        <taxon>Magnoliopsida</taxon>
        <taxon>eudicotyledons</taxon>
        <taxon>Gunneridae</taxon>
        <taxon>Pentapetalae</taxon>
        <taxon>rosids</taxon>
        <taxon>malvids</taxon>
        <taxon>Malvales</taxon>
        <taxon>Malvaceae</taxon>
        <taxon>Grewioideae</taxon>
        <taxon>Apeibeae</taxon>
        <taxon>Corchorus</taxon>
    </lineage>
</organism>
<reference evidence="2" key="1">
    <citation type="submission" date="2013-09" db="EMBL/GenBank/DDBJ databases">
        <title>Corchorus olitorius genome sequencing.</title>
        <authorList>
            <person name="Alam M."/>
            <person name="Haque M.S."/>
            <person name="Islam M.S."/>
            <person name="Emdad E.M."/>
            <person name="Islam M.M."/>
            <person name="Ahmed B."/>
            <person name="Halim A."/>
            <person name="Hossen Q.M.M."/>
            <person name="Hossain M.Z."/>
            <person name="Ahmed R."/>
            <person name="Khan M.M."/>
            <person name="Islam R."/>
            <person name="Rashid M.M."/>
            <person name="Khan S.A."/>
            <person name="Rahman M.S."/>
            <person name="Alam M."/>
            <person name="Yahiya A.S."/>
            <person name="Khan M.S."/>
            <person name="Azam M.S."/>
            <person name="Haque T."/>
            <person name="Lashkar M.Z.H."/>
            <person name="Akhand A.I."/>
            <person name="Morshed G."/>
            <person name="Roy S."/>
            <person name="Uddin K.S."/>
            <person name="Rabeya T."/>
            <person name="Hossain A.S."/>
            <person name="Chowdhury A."/>
            <person name="Snigdha A.R."/>
            <person name="Mortoza M.S."/>
            <person name="Matin S.A."/>
            <person name="Hoque S.M.E."/>
            <person name="Islam M.K."/>
            <person name="Roy D.K."/>
            <person name="Haider R."/>
            <person name="Moosa M.M."/>
            <person name="Elias S.M."/>
            <person name="Hasan A.M."/>
            <person name="Jahan S."/>
            <person name="Shafiuddin M."/>
            <person name="Mahmood N."/>
            <person name="Shommy N.S."/>
        </authorList>
    </citation>
    <scope>NUCLEOTIDE SEQUENCE [LARGE SCALE GENOMIC DNA]</scope>
    <source>
        <strain evidence="2">cv. O-4</strain>
    </source>
</reference>
<accession>A0A1R3JP46</accession>
<protein>
    <submittedName>
        <fullName evidence="1">Uncharacterized protein</fullName>
    </submittedName>
</protein>
<dbReference type="EMBL" id="AWUE01015590">
    <property type="protein sequence ID" value="OMO96648.1"/>
    <property type="molecule type" value="Genomic_DNA"/>
</dbReference>
<evidence type="ECO:0000313" key="1">
    <source>
        <dbReference type="EMBL" id="OMO96648.1"/>
    </source>
</evidence>
<dbReference type="Proteomes" id="UP000187203">
    <property type="component" value="Unassembled WGS sequence"/>
</dbReference>
<sequence>MSPVLWDAKGGVASRRQWVDGGMRFWRSMG</sequence>
<dbReference type="AlphaFoldDB" id="A0A1R3JP46"/>